<evidence type="ECO:0000256" key="3">
    <source>
        <dbReference type="ARBA" id="ARBA00009247"/>
    </source>
</evidence>
<evidence type="ECO:0000256" key="9">
    <source>
        <dbReference type="ARBA" id="ARBA00029911"/>
    </source>
</evidence>
<evidence type="ECO:0000256" key="10">
    <source>
        <dbReference type="ARBA" id="ARBA00032238"/>
    </source>
</evidence>
<proteinExistence type="inferred from homology"/>
<dbReference type="SUPFAM" id="SSF69360">
    <property type="entry name" value="Cell wall binding repeat"/>
    <property type="match status" value="3"/>
</dbReference>
<dbReference type="SMART" id="SM00642">
    <property type="entry name" value="Aamy"/>
    <property type="match status" value="1"/>
</dbReference>
<evidence type="ECO:0000256" key="6">
    <source>
        <dbReference type="ARBA" id="ARBA00022679"/>
    </source>
</evidence>
<feature type="region of interest" description="Disordered" evidence="12">
    <location>
        <begin position="47"/>
        <end position="147"/>
    </location>
</feature>
<feature type="repeat" description="Cell wall-binding" evidence="11">
    <location>
        <begin position="1093"/>
        <end position="1113"/>
    </location>
</feature>
<dbReference type="InterPro" id="IPR018337">
    <property type="entry name" value="Cell_wall/Cho-bd_repeat"/>
</dbReference>
<dbReference type="EC" id="2.4.1.5" evidence="4"/>
<dbReference type="NCBIfam" id="TIGR03715">
    <property type="entry name" value="KxYKxGKxW"/>
    <property type="match status" value="1"/>
</dbReference>
<dbReference type="GO" id="GO:0016787">
    <property type="term" value="F:hydrolase activity"/>
    <property type="evidence" value="ECO:0007669"/>
    <property type="project" value="UniProtKB-KW"/>
</dbReference>
<reference evidence="14 15" key="1">
    <citation type="submission" date="2023-10" db="EMBL/GenBank/DDBJ databases">
        <title>Nicoliella lavandulae sp. nov. isolated from Lavandula angustifolia flowers.</title>
        <authorList>
            <person name="Alcantara C."/>
            <person name="Zuniga M."/>
            <person name="Landete J.M."/>
            <person name="Monedero V."/>
        </authorList>
    </citation>
    <scope>NUCLEOTIDE SEQUENCE [LARGE SCALE GENOMIC DNA]</scope>
    <source>
        <strain evidence="14 15">Es01</strain>
    </source>
</reference>
<keyword evidence="14" id="KW-0378">Hydrolase</keyword>
<keyword evidence="6" id="KW-0808">Transferase</keyword>
<evidence type="ECO:0000256" key="5">
    <source>
        <dbReference type="ARBA" id="ARBA00022676"/>
    </source>
</evidence>
<dbReference type="Gene3D" id="3.20.20.470">
    <property type="entry name" value="Glucansucrase"/>
    <property type="match status" value="2"/>
</dbReference>
<dbReference type="SUPFAM" id="SSF51445">
    <property type="entry name" value="(Trans)glycosidases"/>
    <property type="match status" value="4"/>
</dbReference>
<gene>
    <name evidence="14" type="ORF">R4146_02865</name>
</gene>
<feature type="compositionally biased region" description="Low complexity" evidence="12">
    <location>
        <begin position="49"/>
        <end position="147"/>
    </location>
</feature>
<dbReference type="InterPro" id="IPR022263">
    <property type="entry name" value="KxYKxGKxW"/>
</dbReference>
<keyword evidence="5" id="KW-0328">Glycosyltransferase</keyword>
<dbReference type="Proteomes" id="UP001370590">
    <property type="component" value="Unassembled WGS sequence"/>
</dbReference>
<evidence type="ECO:0000256" key="12">
    <source>
        <dbReference type="SAM" id="MobiDB-lite"/>
    </source>
</evidence>
<evidence type="ECO:0000313" key="14">
    <source>
        <dbReference type="EMBL" id="MEJ6400122.1"/>
    </source>
</evidence>
<comment type="function">
    <text evidence="2">Production of extracellular glucans, that are thought to play a key role in the development of the dental plaque because of their ability to adhere to smooth surfaces and mediate the aggregation of bacterial cells and food debris.</text>
</comment>
<dbReference type="PROSITE" id="PS51170">
    <property type="entry name" value="CW"/>
    <property type="match status" value="3"/>
</dbReference>
<comment type="similarity">
    <text evidence="3">Belongs to the glycosyl hydrolase 70 family.</text>
</comment>
<dbReference type="Gene3D" id="2.10.270.10">
    <property type="entry name" value="Cholin Binding"/>
    <property type="match status" value="3"/>
</dbReference>
<dbReference type="Pfam" id="PF01473">
    <property type="entry name" value="Choline_bind_1"/>
    <property type="match status" value="2"/>
</dbReference>
<feature type="repeat" description="Cell wall-binding" evidence="11">
    <location>
        <begin position="1239"/>
        <end position="1258"/>
    </location>
</feature>
<evidence type="ECO:0000313" key="15">
    <source>
        <dbReference type="Proteomes" id="UP001370590"/>
    </source>
</evidence>
<dbReference type="Pfam" id="PF19258">
    <property type="entry name" value="KxYKxGKxW_sig"/>
    <property type="match status" value="1"/>
</dbReference>
<evidence type="ECO:0000256" key="8">
    <source>
        <dbReference type="ARBA" id="ARBA00022737"/>
    </source>
</evidence>
<feature type="domain" description="Glycosyl hydrolase family 13 catalytic" evidence="13">
    <location>
        <begin position="837"/>
        <end position="2048"/>
    </location>
</feature>
<dbReference type="Gene3D" id="2.30.30.420">
    <property type="entry name" value="glucansucrase"/>
    <property type="match status" value="2"/>
</dbReference>
<feature type="repeat" description="Cell wall-binding" evidence="11">
    <location>
        <begin position="1219"/>
        <end position="1238"/>
    </location>
</feature>
<evidence type="ECO:0000256" key="2">
    <source>
        <dbReference type="ARBA" id="ARBA00003243"/>
    </source>
</evidence>
<comment type="caution">
    <text evidence="14">The sequence shown here is derived from an EMBL/GenBank/DDBJ whole genome shotgun (WGS) entry which is preliminary data.</text>
</comment>
<dbReference type="InterPro" id="IPR027636">
    <property type="entry name" value="Glucan-bd_rpt"/>
</dbReference>
<dbReference type="EMBL" id="JAWMWH010000001">
    <property type="protein sequence ID" value="MEJ6400122.1"/>
    <property type="molecule type" value="Genomic_DNA"/>
</dbReference>
<accession>A0ABU8SLL1</accession>
<evidence type="ECO:0000256" key="4">
    <source>
        <dbReference type="ARBA" id="ARBA00012592"/>
    </source>
</evidence>
<evidence type="ECO:0000256" key="7">
    <source>
        <dbReference type="ARBA" id="ARBA00022729"/>
    </source>
</evidence>
<keyword evidence="15" id="KW-1185">Reference proteome</keyword>
<evidence type="ECO:0000256" key="11">
    <source>
        <dbReference type="PROSITE-ProRule" id="PRU00591"/>
    </source>
</evidence>
<protein>
    <recommendedName>
        <fullName evidence="4">dextransucrase</fullName>
        <ecNumber evidence="4">2.4.1.5</ecNumber>
    </recommendedName>
    <alternativeName>
        <fullName evidence="9">Dextransucrase</fullName>
    </alternativeName>
    <alternativeName>
        <fullName evidence="10">Sucrose 6-glucosyltransferase</fullName>
    </alternativeName>
</protein>
<feature type="region of interest" description="Disordered" evidence="12">
    <location>
        <begin position="810"/>
        <end position="829"/>
    </location>
</feature>
<evidence type="ECO:0000256" key="1">
    <source>
        <dbReference type="ARBA" id="ARBA00001152"/>
    </source>
</evidence>
<dbReference type="Pfam" id="PF02324">
    <property type="entry name" value="Glyco_hydro_70"/>
    <property type="match status" value="2"/>
</dbReference>
<dbReference type="RefSeq" id="WP_339959942.1">
    <property type="nucleotide sequence ID" value="NZ_JAWMWH010000001.1"/>
</dbReference>
<keyword evidence="7" id="KW-0732">Signal</keyword>
<dbReference type="Pfam" id="PF19127">
    <property type="entry name" value="Choline_bind_3"/>
    <property type="match status" value="3"/>
</dbReference>
<sequence length="2476" mass="273666">MKENQSKSRYKLYKSGKNWVIASLMTISLGIGYQINHQLLVSAADDQPSTSASLNSDSSASDSSSSASAATSTSADSMVASSATSSESSANTNHADSSAVTSSSADSNSSSNSTSSDSTSSDSTSSDSASSSVNESSSSAMASSASENINVKSKPVVGISAKNTKLVKQLIKQNNVDNIKQINGKYYYVDSFGDPHTNVTVQLGKYVLSFTGKNGALVDSNQNDIEYGLNQLNNEYTEHNSFDSVDSNSITTTDGFLTSNSWYRPKDILKDGKTWTASTNTDMRPLLMTWWPNKQIEVNYLNYMNQHGIGPNFSLHEINDEQTLLDSSAQDVQKAIEQKITQNNGDTTWLKNLINTFVDSQSLWNINSENKGTDSLQGGSLLFNNSAYTPSANSNYRLINRAPANQTGVQLYNYDLWNGSEFLLANDVDNSNPVVQAEDLNWLYYMMNIGSIAKNDPDANFDGLRIDAVDNMDADLLQITADYFKDAYKTNQNDANANSHLSILEDWSKNDAYYLQKHGQNQLTIDDLLHFNMMSALNGKPGQRLGLDTLINGSLVDRTNDSTQNQAIPNYFFVRAHDSGVQDILFQIIKDKINPNSDGAHFTTDEINRALAYYDQDTNATNKQYTYYNIPASYALMLTNKDTVPRIYYGDMYTDDGQYMATKSPYFDSIQSMLTARVKYVAGGQSMAMNNGVLTSVRYGKGADTATEVGDATTRNSGIAVVESNNPNLSNTSVTIKMGASHKNQAYRPLMLTTNNGIQEFNSDAEASNNVIYTDANGNLTLNADQVKGYSNPQVSGYLSMWVPVGASDNQDVRTQSSTTNSTDGNTLHSNDALDSNVIFESFSNFQAMPQNNNQYLNAVVAKMAPTFKQWGITSVQLPPQYRSVTGNDFLDSLVQNGYAFSYRYDMGYGTPTKYGTIDQLTTAIKSLHTQGIQAIADFVPDQLYSLNGEQVVSATRVDQSGNYIHGDSIYKKLYVAKTISNGTDYQSKFGGKFLAQLQQAYPSLFTTNQLSTGQPIDASQKITQWSAKYMNGTNIQGRGSDYVLTNGVNNQYFSINGINYLPKQLLSGSATSGFVKVGKNTNYYSTSGYKVTNSFVKDNHGNLYYFDNNGNMVLGKQKINQSYYFFLPNGKALTNSVFRAKNGDQYYYGANGAAYQNGYYDNPETNNNRYFNNKGVMATGRVKVNGIYQYFDTENGDQAFGEWVGKRYYDADTGNEDTSQFATINNNWYYFDKNGKYVTGRVKINGKYYYFGSNGIQVKGNFGISNGQKHYYSGTDGSLVTNDYITVNGLWYYVDQKGNIVTGLRTVNGNKLYFDQNGVQVKGKTIKVNGKKYFTDSKSGIVYSLKNKNQETKKATEIANANTGSIQQSTLSLVPHDLEIKSLPDGGHYTSDDGGKTQKYIYQDKPIKGLYSSNGNLYYFNYDDGTEAKSQVVDVNGNYYYFNSNDGQGNLINSVSGGQYIETKSNGKNTNDSSQWLYETNDGNVLKGIQVVDGNLRYFDAVDGEQLKGGTANIGGTYYYFEPQNGDLVGTVNNNLSNGKYITEHGNTQYVDSHSNIIKGLSFINGKLQYFDLNTGHLVKNKQVYTNGATYFFDAKGNGQYLFTNTDKSGTTDFASNNAVNSTSPSDYKNTVDGFLTADSWYRPKAILDGGNTWRASTSNDFRPIIMNWWPNKNVQVNYLKLMQANGLLSTQTQYSLFTDQTILNQAAQLAQVEIERKIKQERGTSWLNDLLFKGNGKTPSFVQQQFIWNRNSEYQGQGDAWFQGGYLKYGNSPLTPTTNSKYRKADNSFDFLLANDIDNSNPAVQAEDLNWLYYMLNFGNISTNGKTKDANFDGIRIDAVDFISNETIQRIYDYLRDAYGVAKSDQKANSHLSLVEAGIDAGTTFTNSDALIESNFRNAITTALNNAPGKNESLSELIKDADSGVTIANHANNESDGGVPNYSIVHAHDKGIQENVGAAITDATGANWTNFTPAQLLTGLKAYYQDQRSTIKKYNSYNIPSSYALMLTNKGTVPRIYYGDMYQDDGQYMQTPSLYYDAIDTLMTARKRYVGGGQTMSVDKYGLLKSVRFGKGIMNANAKGNRTSRTEGIGVIVGNNPKLNLDNNDVVTLNMGLAHRNQKYRALMLTTNDGLKTYSLDQDAPVVQTDDKGILRFSQKDINGQSNTSIHGFSNPQVTGYLAAWVPVGAKDSQDARTKPSDKLNNDGKVFHSNAALDSNLIYEGFSNFQPMPTNHAENTDVVIAKNAKQFKKWGVTSFEMAPPYRSSNDHSFIDSTVSNGYAFSDRYDLGYGSPTKYGNDADLRKAIVKLHHQGIQVMADMVYNQLYDLKGQEVVSTTRAGVTGNSVPLGFGKQLYVVNSVGGGKYQKQYGGAFLKTIKQKYPDLFKAKQYDYYVQKYADNGDGDAYLAKAKSTRTKIPDNVPIKQWKAKYMNGTNVLGLGMGYVLKDWNTGEYFKLDGDHSVVPSSLTDQDNSNNE</sequence>
<comment type="catalytic activity">
    <reaction evidence="1">
        <text>[(1-&gt;6)-alpha-D-glucosyl](n) + sucrose = [(1-&gt;6)-alpha-D-glucosyl](n+1) + D-fructose</text>
        <dbReference type="Rhea" id="RHEA:18825"/>
        <dbReference type="Rhea" id="RHEA-COMP:11144"/>
        <dbReference type="Rhea" id="RHEA-COMP:11145"/>
        <dbReference type="ChEBI" id="CHEBI:17992"/>
        <dbReference type="ChEBI" id="CHEBI:18269"/>
        <dbReference type="ChEBI" id="CHEBI:37721"/>
        <dbReference type="EC" id="2.4.1.5"/>
    </reaction>
</comment>
<keyword evidence="8" id="KW-0677">Repeat</keyword>
<dbReference type="InterPro" id="IPR006047">
    <property type="entry name" value="GH13_cat_dom"/>
</dbReference>
<organism evidence="14 15">
    <name type="scientific">Nicoliella lavandulae</name>
    <dbReference type="NCBI Taxonomy" id="3082954"/>
    <lineage>
        <taxon>Bacteria</taxon>
        <taxon>Bacillati</taxon>
        <taxon>Bacillota</taxon>
        <taxon>Bacilli</taxon>
        <taxon>Lactobacillales</taxon>
        <taxon>Lactobacillaceae</taxon>
        <taxon>Nicoliella</taxon>
    </lineage>
</organism>
<name>A0ABU8SLL1_9LACO</name>
<dbReference type="InterPro" id="IPR003318">
    <property type="entry name" value="Glyco_hydro70cat"/>
</dbReference>
<dbReference type="NCBIfam" id="TIGR04035">
    <property type="entry name" value="glucan_65_rpt"/>
    <property type="match status" value="2"/>
</dbReference>
<evidence type="ECO:0000259" key="13">
    <source>
        <dbReference type="SMART" id="SM00642"/>
    </source>
</evidence>
<dbReference type="PANTHER" id="PTHR43447">
    <property type="entry name" value="ALPHA-AMYLASE"/>
    <property type="match status" value="1"/>
</dbReference>
<dbReference type="InterPro" id="IPR017853">
    <property type="entry name" value="GH"/>
</dbReference>